<dbReference type="AlphaFoldDB" id="A0A8T1WVH3"/>
<dbReference type="PANTHER" id="PTHR37327">
    <property type="entry name" value="CHROMOSOME 1, WHOLE GENOME SHOTGUN SEQUENCE"/>
    <property type="match status" value="1"/>
</dbReference>
<gene>
    <name evidence="2" type="ORF">PHYBOEH_003109</name>
</gene>
<comment type="caution">
    <text evidence="2">The sequence shown here is derived from an EMBL/GenBank/DDBJ whole genome shotgun (WGS) entry which is preliminary data.</text>
</comment>
<dbReference type="EMBL" id="JAGDFL010000184">
    <property type="protein sequence ID" value="KAG7395863.1"/>
    <property type="molecule type" value="Genomic_DNA"/>
</dbReference>
<sequence>METAEHDEKPPQVDDVVEDEEEEEEEEEVEVFSADAVASTHSNFVASSEKLSLLPSAPRRCLSKEMMEQMPTLSTNTRYHEVTVPKPFGCFHLMQLIEKSIQVGALFSPKLFVPKEIWQQDRVKLAGVPLKIEVFHQLKQGLEKTSHALPLSSEKAKTAFMKELDSLLEFARLERVHLTRSFPFLPQDKVTAQLSRSSSGVITEEGSADAPSSGIGKLTNLAFGFGRMVKKQAIAAVERVGAAPSITVSLDELDEYAAVLCMFFNSTRSIENLLGLRPEADGTQEQVNDPKAAFENPQLDSDILKKLEDLAIFLDEVVIKLVMRDVHSLLEVYMRRLTRQFGEFTVEQAVLKRRPSVPAQ</sequence>
<feature type="compositionally biased region" description="Acidic residues" evidence="1">
    <location>
        <begin position="15"/>
        <end position="30"/>
    </location>
</feature>
<evidence type="ECO:0000256" key="1">
    <source>
        <dbReference type="SAM" id="MobiDB-lite"/>
    </source>
</evidence>
<organism evidence="2 3">
    <name type="scientific">Phytophthora boehmeriae</name>
    <dbReference type="NCBI Taxonomy" id="109152"/>
    <lineage>
        <taxon>Eukaryota</taxon>
        <taxon>Sar</taxon>
        <taxon>Stramenopiles</taxon>
        <taxon>Oomycota</taxon>
        <taxon>Peronosporomycetes</taxon>
        <taxon>Peronosporales</taxon>
        <taxon>Peronosporaceae</taxon>
        <taxon>Phytophthora</taxon>
    </lineage>
</organism>
<accession>A0A8T1WVH3</accession>
<dbReference type="OrthoDB" id="2245455at2759"/>
<feature type="region of interest" description="Disordered" evidence="1">
    <location>
        <begin position="1"/>
        <end position="33"/>
    </location>
</feature>
<evidence type="ECO:0000313" key="3">
    <source>
        <dbReference type="Proteomes" id="UP000693981"/>
    </source>
</evidence>
<reference evidence="2" key="1">
    <citation type="submission" date="2021-02" db="EMBL/GenBank/DDBJ databases">
        <authorList>
            <person name="Palmer J.M."/>
        </authorList>
    </citation>
    <scope>NUCLEOTIDE SEQUENCE</scope>
    <source>
        <strain evidence="2">SCRP23</strain>
    </source>
</reference>
<name>A0A8T1WVH3_9STRA</name>
<feature type="compositionally biased region" description="Basic and acidic residues" evidence="1">
    <location>
        <begin position="1"/>
        <end position="12"/>
    </location>
</feature>
<dbReference type="Proteomes" id="UP000693981">
    <property type="component" value="Unassembled WGS sequence"/>
</dbReference>
<evidence type="ECO:0000313" key="2">
    <source>
        <dbReference type="EMBL" id="KAG7395863.1"/>
    </source>
</evidence>
<protein>
    <submittedName>
        <fullName evidence="2">Uncharacterized protein</fullName>
    </submittedName>
</protein>
<dbReference type="PANTHER" id="PTHR37327:SF1">
    <property type="entry name" value="MICROTUBULE INTERACTING AND TRANSPORT DOMAIN-CONTAINING PROTEIN"/>
    <property type="match status" value="1"/>
</dbReference>
<keyword evidence="3" id="KW-1185">Reference proteome</keyword>
<proteinExistence type="predicted"/>